<feature type="transmembrane region" description="Helical" evidence="7">
    <location>
        <begin position="322"/>
        <end position="341"/>
    </location>
</feature>
<accession>A0ABX1RYZ0</accession>
<dbReference type="Proteomes" id="UP000746690">
    <property type="component" value="Unassembled WGS sequence"/>
</dbReference>
<evidence type="ECO:0000256" key="1">
    <source>
        <dbReference type="ARBA" id="ARBA00004141"/>
    </source>
</evidence>
<dbReference type="Pfam" id="PF01566">
    <property type="entry name" value="Nramp"/>
    <property type="match status" value="1"/>
</dbReference>
<dbReference type="PANTHER" id="PTHR11706:SF33">
    <property type="entry name" value="NATURAL RESISTANCE-ASSOCIATED MACROPHAGE PROTEIN 2"/>
    <property type="match status" value="1"/>
</dbReference>
<proteinExistence type="predicted"/>
<keyword evidence="9" id="KW-1185">Reference proteome</keyword>
<feature type="transmembrane region" description="Helical" evidence="7">
    <location>
        <begin position="353"/>
        <end position="371"/>
    </location>
</feature>
<reference evidence="8 9" key="1">
    <citation type="submission" date="2020-04" db="EMBL/GenBank/DDBJ databases">
        <title>A Flavivirga sp. nov.</title>
        <authorList>
            <person name="Sun X."/>
        </authorList>
    </citation>
    <scope>NUCLEOTIDE SEQUENCE [LARGE SCALE GENOMIC DNA]</scope>
    <source>
        <strain evidence="8 9">Y03</strain>
    </source>
</reference>
<keyword evidence="4" id="KW-0769">Symport</keyword>
<feature type="transmembrane region" description="Helical" evidence="7">
    <location>
        <begin position="383"/>
        <end position="404"/>
    </location>
</feature>
<keyword evidence="3 7" id="KW-0812">Transmembrane</keyword>
<dbReference type="InterPro" id="IPR001046">
    <property type="entry name" value="NRAMP_fam"/>
</dbReference>
<evidence type="ECO:0000256" key="3">
    <source>
        <dbReference type="ARBA" id="ARBA00022692"/>
    </source>
</evidence>
<evidence type="ECO:0000313" key="8">
    <source>
        <dbReference type="EMBL" id="NMH88800.1"/>
    </source>
</evidence>
<comment type="caution">
    <text evidence="8">The sequence shown here is derived from an EMBL/GenBank/DDBJ whole genome shotgun (WGS) entry which is preliminary data.</text>
</comment>
<feature type="transmembrane region" description="Helical" evidence="7">
    <location>
        <begin position="154"/>
        <end position="172"/>
    </location>
</feature>
<dbReference type="RefSeq" id="WP_169675220.1">
    <property type="nucleotide sequence ID" value="NZ_JABBHF010000008.1"/>
</dbReference>
<keyword evidence="5 7" id="KW-1133">Transmembrane helix</keyword>
<evidence type="ECO:0000256" key="7">
    <source>
        <dbReference type="SAM" id="Phobius"/>
    </source>
</evidence>
<gene>
    <name evidence="8" type="ORF">HHX25_14900</name>
</gene>
<evidence type="ECO:0000313" key="9">
    <source>
        <dbReference type="Proteomes" id="UP000746690"/>
    </source>
</evidence>
<keyword evidence="6 7" id="KW-0472">Membrane</keyword>
<sequence length="409" mass="43549">MKKLFKNIGPGPLVAAAFIGPGTVTVCTLAGVGFGYSLLWVMLLSIVAAVVLQEMSARLGVISQKGLSQIIRTEIKHPILKTFTIVLVLSAIVIGNAAYEAGNITGGVLGLQTIIGRPNIEIDGVSINILSAIIGLIAFGLLYKGNYKLLEKVLIGLVILMSLSFLVTAIITKPSISEIFRGVFIPKVSNDGLLTVIGLIGTTVVPYNLFLHTSLVKEKWQRESDLKYARNDTVIAIVLGGLVSMCIIISGAAIQSQGIDSVLGLAKGLEPLFGSFAKYFLAMGLFAAGITSAITAPLAAAYVASGCLGWHSNLKSKKFRAVWMFILFLGVLFSSLAINPIDIIKFAQVANGVLLPVIAGFLIWIVNKPSVLGIHKNNIKQNIFGFIILGISILLSVATLNKVFQLNIF</sequence>
<feature type="transmembrane region" description="Helical" evidence="7">
    <location>
        <begin position="78"/>
        <end position="99"/>
    </location>
</feature>
<feature type="transmembrane region" description="Helical" evidence="7">
    <location>
        <begin position="233"/>
        <end position="254"/>
    </location>
</feature>
<comment type="subcellular location">
    <subcellularLocation>
        <location evidence="1">Membrane</location>
        <topology evidence="1">Multi-pass membrane protein</topology>
    </subcellularLocation>
</comment>
<name>A0ABX1RYZ0_9FLAO</name>
<evidence type="ECO:0000256" key="2">
    <source>
        <dbReference type="ARBA" id="ARBA00022448"/>
    </source>
</evidence>
<feature type="transmembrane region" description="Helical" evidence="7">
    <location>
        <begin position="125"/>
        <end position="142"/>
    </location>
</feature>
<feature type="transmembrane region" description="Helical" evidence="7">
    <location>
        <begin position="192"/>
        <end position="212"/>
    </location>
</feature>
<dbReference type="EMBL" id="JABBHF010000008">
    <property type="protein sequence ID" value="NMH88800.1"/>
    <property type="molecule type" value="Genomic_DNA"/>
</dbReference>
<protein>
    <submittedName>
        <fullName evidence="8">Nramp family divalent metal transporter</fullName>
    </submittedName>
</protein>
<organism evidence="8 9">
    <name type="scientific">Flavivirga algicola</name>
    <dbReference type="NCBI Taxonomy" id="2729136"/>
    <lineage>
        <taxon>Bacteria</taxon>
        <taxon>Pseudomonadati</taxon>
        <taxon>Bacteroidota</taxon>
        <taxon>Flavobacteriia</taxon>
        <taxon>Flavobacteriales</taxon>
        <taxon>Flavobacteriaceae</taxon>
        <taxon>Flavivirga</taxon>
    </lineage>
</organism>
<feature type="transmembrane region" description="Helical" evidence="7">
    <location>
        <begin position="279"/>
        <end position="310"/>
    </location>
</feature>
<dbReference type="PANTHER" id="PTHR11706">
    <property type="entry name" value="SOLUTE CARRIER PROTEIN FAMILY 11 MEMBER"/>
    <property type="match status" value="1"/>
</dbReference>
<keyword evidence="2" id="KW-0813">Transport</keyword>
<evidence type="ECO:0000256" key="4">
    <source>
        <dbReference type="ARBA" id="ARBA00022847"/>
    </source>
</evidence>
<feature type="transmembrane region" description="Helical" evidence="7">
    <location>
        <begin position="38"/>
        <end position="57"/>
    </location>
</feature>
<dbReference type="PRINTS" id="PR00447">
    <property type="entry name" value="NATRESASSCMP"/>
</dbReference>
<evidence type="ECO:0000256" key="6">
    <source>
        <dbReference type="ARBA" id="ARBA00023136"/>
    </source>
</evidence>
<feature type="transmembrane region" description="Helical" evidence="7">
    <location>
        <begin position="12"/>
        <end position="32"/>
    </location>
</feature>
<dbReference type="NCBIfam" id="NF037982">
    <property type="entry name" value="Nramp_1"/>
    <property type="match status" value="1"/>
</dbReference>
<evidence type="ECO:0000256" key="5">
    <source>
        <dbReference type="ARBA" id="ARBA00022989"/>
    </source>
</evidence>